<sequence>MKRALRRGAAVLVAGGLAMAAAAGPVQARPAPSTVHRAAVTDLEVERVAAYWTPEAMRAAVPLELAIEPGGALAEEPRGIPRAVSPTFPNGGGPWPAGGEVVATSGRVFFTTNGSNASCSGSAVTSANRSTVLTAGHCVKVAGRFHENWVFVPGYENDNAPYGVWPARLTTATPQWLAGEDMNHDLGAAVVAEVDGTSLTDVVGGQGVVFNQERGLDMYAFGWAASPPYDGSTMSYCSGTTFDATLTDGIGMSCDLTRGASGGPWFHQFDPSTGTGLIGSVNSYKINFVPYYVFGPYFGDVARAFYETVQSM</sequence>
<feature type="signal peptide" evidence="2">
    <location>
        <begin position="1"/>
        <end position="28"/>
    </location>
</feature>
<dbReference type="PANTHER" id="PTHR15462">
    <property type="entry name" value="SERINE PROTEASE"/>
    <property type="match status" value="1"/>
</dbReference>
<dbReference type="STRING" id="1912961.BU204_35435"/>
<dbReference type="PANTHER" id="PTHR15462:SF19">
    <property type="entry name" value="PEPTIDASE S1 DOMAIN-CONTAINING PROTEIN"/>
    <property type="match status" value="1"/>
</dbReference>
<comment type="caution">
    <text evidence="3">The sequence shown here is derived from an EMBL/GenBank/DDBJ whole genome shotgun (WGS) entry which is preliminary data.</text>
</comment>
<dbReference type="SUPFAM" id="SSF50494">
    <property type="entry name" value="Trypsin-like serine proteases"/>
    <property type="match status" value="1"/>
</dbReference>
<dbReference type="GO" id="GO:0004252">
    <property type="term" value="F:serine-type endopeptidase activity"/>
    <property type="evidence" value="ECO:0007669"/>
    <property type="project" value="InterPro"/>
</dbReference>
<protein>
    <submittedName>
        <fullName evidence="3">Peptidase</fullName>
    </submittedName>
</protein>
<keyword evidence="4" id="KW-1185">Reference proteome</keyword>
<dbReference type="GO" id="GO:0006508">
    <property type="term" value="P:proteolysis"/>
    <property type="evidence" value="ECO:0007669"/>
    <property type="project" value="InterPro"/>
</dbReference>
<evidence type="ECO:0000256" key="1">
    <source>
        <dbReference type="ARBA" id="ARBA00022729"/>
    </source>
</evidence>
<reference evidence="3 4" key="1">
    <citation type="submission" date="2016-12" db="EMBL/GenBank/DDBJ databases">
        <title>The draft genome sequence of Actinophytocola sp. 11-183.</title>
        <authorList>
            <person name="Wang W."/>
            <person name="Yuan L."/>
        </authorList>
    </citation>
    <scope>NUCLEOTIDE SEQUENCE [LARGE SCALE GENOMIC DNA]</scope>
    <source>
        <strain evidence="3 4">11-183</strain>
    </source>
</reference>
<evidence type="ECO:0000313" key="4">
    <source>
        <dbReference type="Proteomes" id="UP000185596"/>
    </source>
</evidence>
<feature type="chain" id="PRO_5012954563" evidence="2">
    <location>
        <begin position="29"/>
        <end position="312"/>
    </location>
</feature>
<dbReference type="OrthoDB" id="5121599at2"/>
<dbReference type="InterPro" id="IPR009003">
    <property type="entry name" value="Peptidase_S1_PA"/>
</dbReference>
<dbReference type="Gene3D" id="2.40.10.10">
    <property type="entry name" value="Trypsin-like serine proteases"/>
    <property type="match status" value="2"/>
</dbReference>
<accession>A0A1Q8BZZ3</accession>
<dbReference type="Proteomes" id="UP000185596">
    <property type="component" value="Unassembled WGS sequence"/>
</dbReference>
<dbReference type="RefSeq" id="WP_075130194.1">
    <property type="nucleotide sequence ID" value="NZ_MSIE01000103.1"/>
</dbReference>
<proteinExistence type="predicted"/>
<dbReference type="PROSITE" id="PS00134">
    <property type="entry name" value="TRYPSIN_HIS"/>
    <property type="match status" value="1"/>
</dbReference>
<dbReference type="AlphaFoldDB" id="A0A1Q8BZZ3"/>
<dbReference type="InterPro" id="IPR018114">
    <property type="entry name" value="TRYPSIN_HIS"/>
</dbReference>
<name>A0A1Q8BZZ3_9PSEU</name>
<evidence type="ECO:0000256" key="2">
    <source>
        <dbReference type="SAM" id="SignalP"/>
    </source>
</evidence>
<keyword evidence="1 2" id="KW-0732">Signal</keyword>
<dbReference type="EMBL" id="MSIE01000103">
    <property type="protein sequence ID" value="OLF07682.1"/>
    <property type="molecule type" value="Genomic_DNA"/>
</dbReference>
<dbReference type="InterPro" id="IPR043504">
    <property type="entry name" value="Peptidase_S1_PA_chymotrypsin"/>
</dbReference>
<dbReference type="InterPro" id="IPR050966">
    <property type="entry name" value="Glutamyl_endopeptidase"/>
</dbReference>
<evidence type="ECO:0000313" key="3">
    <source>
        <dbReference type="EMBL" id="OLF07682.1"/>
    </source>
</evidence>
<organism evidence="3 4">
    <name type="scientific">Actinophytocola xanthii</name>
    <dbReference type="NCBI Taxonomy" id="1912961"/>
    <lineage>
        <taxon>Bacteria</taxon>
        <taxon>Bacillati</taxon>
        <taxon>Actinomycetota</taxon>
        <taxon>Actinomycetes</taxon>
        <taxon>Pseudonocardiales</taxon>
        <taxon>Pseudonocardiaceae</taxon>
    </lineage>
</organism>
<gene>
    <name evidence="3" type="ORF">BU204_35435</name>
</gene>